<keyword evidence="1" id="KW-1133">Transmembrane helix</keyword>
<dbReference type="AlphaFoldDB" id="A0A4R3JCF9"/>
<sequence length="67" mass="7307">MRRNNWKAKILALIGILVGILAGGAAAWAAWKYAGAQYVGLAFFTVMPLVAALFILILIRLFGRDDD</sequence>
<evidence type="ECO:0000256" key="1">
    <source>
        <dbReference type="SAM" id="Phobius"/>
    </source>
</evidence>
<dbReference type="EMBL" id="BHEO01000005">
    <property type="protein sequence ID" value="GBU04881.1"/>
    <property type="molecule type" value="Genomic_DNA"/>
</dbReference>
<reference evidence="3 4" key="2">
    <citation type="submission" date="2019-03" db="EMBL/GenBank/DDBJ databases">
        <title>Genomic Encyclopedia of Type Strains, Phase IV (KMG-IV): sequencing the most valuable type-strain genomes for metagenomic binning, comparative biology and taxonomic classification.</title>
        <authorList>
            <person name="Goeker M."/>
        </authorList>
    </citation>
    <scope>NUCLEOTIDE SEQUENCE [LARGE SCALE GENOMIC DNA]</scope>
    <source>
        <strain evidence="3 4">DSM 103426</strain>
    </source>
</reference>
<gene>
    <name evidence="3" type="ORF">EDD74_12918</name>
    <name evidence="2" type="ORF">FAEUMB_14220</name>
</gene>
<evidence type="ECO:0008006" key="6">
    <source>
        <dbReference type="Google" id="ProtNLM"/>
    </source>
</evidence>
<evidence type="ECO:0000313" key="5">
    <source>
        <dbReference type="Proteomes" id="UP000702954"/>
    </source>
</evidence>
<name>A0A4R3JCF9_9FIRM</name>
<reference evidence="2 5" key="1">
    <citation type="journal article" date="2018" name="Int. J. Syst. Evol. Microbiol.">
        <title>Draft Genome Sequence of Faecalimonas umbilicata JCM 30896T, an Acetate-Producing Bacterium Isolated from Human Feces.</title>
        <authorList>
            <person name="Sakamoto M."/>
            <person name="Ikeyama N."/>
            <person name="Yuki M."/>
            <person name="Ohkuma M."/>
        </authorList>
    </citation>
    <scope>NUCLEOTIDE SEQUENCE [LARGE SCALE GENOMIC DNA]</scope>
    <source>
        <strain evidence="2 5">EGH7</strain>
    </source>
</reference>
<proteinExistence type="predicted"/>
<keyword evidence="1" id="KW-0472">Membrane</keyword>
<organism evidence="3 4">
    <name type="scientific">Faecalimonas umbilicata</name>
    <dbReference type="NCBI Taxonomy" id="1912855"/>
    <lineage>
        <taxon>Bacteria</taxon>
        <taxon>Bacillati</taxon>
        <taxon>Bacillota</taxon>
        <taxon>Clostridia</taxon>
        <taxon>Lachnospirales</taxon>
        <taxon>Lachnospiraceae</taxon>
        <taxon>Faecalimonas</taxon>
    </lineage>
</organism>
<evidence type="ECO:0000313" key="2">
    <source>
        <dbReference type="EMBL" id="GBU04881.1"/>
    </source>
</evidence>
<dbReference type="Proteomes" id="UP000702954">
    <property type="component" value="Unassembled WGS sequence"/>
</dbReference>
<evidence type="ECO:0000313" key="3">
    <source>
        <dbReference type="EMBL" id="TCS63354.1"/>
    </source>
</evidence>
<accession>A0A4R3JCF9</accession>
<keyword evidence="1" id="KW-0812">Transmembrane</keyword>
<dbReference type="Proteomes" id="UP000294613">
    <property type="component" value="Unassembled WGS sequence"/>
</dbReference>
<keyword evidence="5" id="KW-1185">Reference proteome</keyword>
<protein>
    <recommendedName>
        <fullName evidence="6">Major facilitator superfamily (MFS) profile domain-containing protein</fullName>
    </recommendedName>
</protein>
<feature type="transmembrane region" description="Helical" evidence="1">
    <location>
        <begin position="39"/>
        <end position="62"/>
    </location>
</feature>
<evidence type="ECO:0000313" key="4">
    <source>
        <dbReference type="Proteomes" id="UP000294613"/>
    </source>
</evidence>
<comment type="caution">
    <text evidence="3">The sequence shown here is derived from an EMBL/GenBank/DDBJ whole genome shotgun (WGS) entry which is preliminary data.</text>
</comment>
<dbReference type="EMBL" id="SLZV01000029">
    <property type="protein sequence ID" value="TCS63354.1"/>
    <property type="molecule type" value="Genomic_DNA"/>
</dbReference>
<dbReference type="RefSeq" id="WP_116441584.1">
    <property type="nucleotide sequence ID" value="NZ_BHEO01000005.1"/>
</dbReference>